<sequence length="101" mass="10591">MDTDGHRARAEQLTADAEQLFATLDSRRRSGDGVDAGDVQWMGVLTQLAQTHAALAAGLPATARSSYVPGYGGPAPDATAAAYRTAGFVDYGDGEPTHDRR</sequence>
<keyword evidence="2" id="KW-1185">Reference proteome</keyword>
<protein>
    <submittedName>
        <fullName evidence="1">Uncharacterized protein</fullName>
    </submittedName>
</protein>
<evidence type="ECO:0000313" key="1">
    <source>
        <dbReference type="EMBL" id="GID65416.1"/>
    </source>
</evidence>
<comment type="caution">
    <text evidence="1">The sequence shown here is derived from an EMBL/GenBank/DDBJ whole genome shotgun (WGS) entry which is preliminary data.</text>
</comment>
<dbReference type="EMBL" id="BOMH01000025">
    <property type="protein sequence ID" value="GID65416.1"/>
    <property type="molecule type" value="Genomic_DNA"/>
</dbReference>
<dbReference type="Proteomes" id="UP000619479">
    <property type="component" value="Unassembled WGS sequence"/>
</dbReference>
<reference evidence="1" key="1">
    <citation type="submission" date="2021-01" db="EMBL/GenBank/DDBJ databases">
        <title>Whole genome shotgun sequence of Actinoplanes cyaneus NBRC 14990.</title>
        <authorList>
            <person name="Komaki H."/>
            <person name="Tamura T."/>
        </authorList>
    </citation>
    <scope>NUCLEOTIDE SEQUENCE</scope>
    <source>
        <strain evidence="1">NBRC 14990</strain>
    </source>
</reference>
<dbReference type="RefSeq" id="WP_203741453.1">
    <property type="nucleotide sequence ID" value="NZ_BAAAUC010000116.1"/>
</dbReference>
<accession>A0A919IHV1</accession>
<dbReference type="AlphaFoldDB" id="A0A919IHV1"/>
<name>A0A919IHV1_9ACTN</name>
<evidence type="ECO:0000313" key="2">
    <source>
        <dbReference type="Proteomes" id="UP000619479"/>
    </source>
</evidence>
<gene>
    <name evidence="1" type="ORF">Acy02nite_32970</name>
</gene>
<organism evidence="1 2">
    <name type="scientific">Actinoplanes cyaneus</name>
    <dbReference type="NCBI Taxonomy" id="52696"/>
    <lineage>
        <taxon>Bacteria</taxon>
        <taxon>Bacillati</taxon>
        <taxon>Actinomycetota</taxon>
        <taxon>Actinomycetes</taxon>
        <taxon>Micromonosporales</taxon>
        <taxon>Micromonosporaceae</taxon>
        <taxon>Actinoplanes</taxon>
    </lineage>
</organism>
<proteinExistence type="predicted"/>